<reference evidence="1 2" key="1">
    <citation type="journal article" date="2014" name="Science">
        <title>Plant genetics. Early allopolyploid evolution in the post-Neolithic Brassica napus oilseed genome.</title>
        <authorList>
            <person name="Chalhoub B."/>
            <person name="Denoeud F."/>
            <person name="Liu S."/>
            <person name="Parkin I.A."/>
            <person name="Tang H."/>
            <person name="Wang X."/>
            <person name="Chiquet J."/>
            <person name="Belcram H."/>
            <person name="Tong C."/>
            <person name="Samans B."/>
            <person name="Correa M."/>
            <person name="Da Silva C."/>
            <person name="Just J."/>
            <person name="Falentin C."/>
            <person name="Koh C.S."/>
            <person name="Le Clainche I."/>
            <person name="Bernard M."/>
            <person name="Bento P."/>
            <person name="Noel B."/>
            <person name="Labadie K."/>
            <person name="Alberti A."/>
            <person name="Charles M."/>
            <person name="Arnaud D."/>
            <person name="Guo H."/>
            <person name="Daviaud C."/>
            <person name="Alamery S."/>
            <person name="Jabbari K."/>
            <person name="Zhao M."/>
            <person name="Edger P.P."/>
            <person name="Chelaifa H."/>
            <person name="Tack D."/>
            <person name="Lassalle G."/>
            <person name="Mestiri I."/>
            <person name="Schnel N."/>
            <person name="Le Paslier M.C."/>
            <person name="Fan G."/>
            <person name="Renault V."/>
            <person name="Bayer P.E."/>
            <person name="Golicz A.A."/>
            <person name="Manoli S."/>
            <person name="Lee T.H."/>
            <person name="Thi V.H."/>
            <person name="Chalabi S."/>
            <person name="Hu Q."/>
            <person name="Fan C."/>
            <person name="Tollenaere R."/>
            <person name="Lu Y."/>
            <person name="Battail C."/>
            <person name="Shen J."/>
            <person name="Sidebottom C.H."/>
            <person name="Wang X."/>
            <person name="Canaguier A."/>
            <person name="Chauveau A."/>
            <person name="Berard A."/>
            <person name="Deniot G."/>
            <person name="Guan M."/>
            <person name="Liu Z."/>
            <person name="Sun F."/>
            <person name="Lim Y.P."/>
            <person name="Lyons E."/>
            <person name="Town C.D."/>
            <person name="Bancroft I."/>
            <person name="Wang X."/>
            <person name="Meng J."/>
            <person name="Ma J."/>
            <person name="Pires J.C."/>
            <person name="King G.J."/>
            <person name="Brunel D."/>
            <person name="Delourme R."/>
            <person name="Renard M."/>
            <person name="Aury J.M."/>
            <person name="Adams K.L."/>
            <person name="Batley J."/>
            <person name="Snowdon R.J."/>
            <person name="Tost J."/>
            <person name="Edwards D."/>
            <person name="Zhou Y."/>
            <person name="Hua W."/>
            <person name="Sharpe A.G."/>
            <person name="Paterson A.H."/>
            <person name="Guan C."/>
            <person name="Wincker P."/>
        </authorList>
    </citation>
    <scope>NUCLEOTIDE SEQUENCE [LARGE SCALE GENOMIC DNA]</scope>
    <source>
        <strain evidence="2">cv. Darmor-bzh</strain>
    </source>
</reference>
<gene>
    <name evidence="1" type="primary">BnaA02g30280D</name>
    <name evidence="1" type="ORF">GSBRNA2T00098106001</name>
</gene>
<accession>A0A078IJ47</accession>
<organism evidence="1 2">
    <name type="scientific">Brassica napus</name>
    <name type="common">Rape</name>
    <dbReference type="NCBI Taxonomy" id="3708"/>
    <lineage>
        <taxon>Eukaryota</taxon>
        <taxon>Viridiplantae</taxon>
        <taxon>Streptophyta</taxon>
        <taxon>Embryophyta</taxon>
        <taxon>Tracheophyta</taxon>
        <taxon>Spermatophyta</taxon>
        <taxon>Magnoliopsida</taxon>
        <taxon>eudicotyledons</taxon>
        <taxon>Gunneridae</taxon>
        <taxon>Pentapetalae</taxon>
        <taxon>rosids</taxon>
        <taxon>malvids</taxon>
        <taxon>Brassicales</taxon>
        <taxon>Brassicaceae</taxon>
        <taxon>Brassiceae</taxon>
        <taxon>Brassica</taxon>
    </lineage>
</organism>
<proteinExistence type="predicted"/>
<evidence type="ECO:0000313" key="2">
    <source>
        <dbReference type="Proteomes" id="UP000028999"/>
    </source>
</evidence>
<protein>
    <submittedName>
        <fullName evidence="1">BnaA02g30280D protein</fullName>
    </submittedName>
</protein>
<keyword evidence="2" id="KW-1185">Reference proteome</keyword>
<sequence>MSFYNLSLGFNCIVHNLHYNP</sequence>
<dbReference type="AlphaFoldDB" id="A0A078IJ47"/>
<dbReference type="EMBL" id="LK032961">
    <property type="protein sequence ID" value="CDY51060.1"/>
    <property type="molecule type" value="Genomic_DNA"/>
</dbReference>
<dbReference type="Gramene" id="CDY51060">
    <property type="protein sequence ID" value="CDY51060"/>
    <property type="gene ID" value="GSBRNA2T00098106001"/>
</dbReference>
<dbReference type="Proteomes" id="UP000028999">
    <property type="component" value="Unassembled WGS sequence"/>
</dbReference>
<name>A0A078IJ47_BRANA</name>
<evidence type="ECO:0000313" key="1">
    <source>
        <dbReference type="EMBL" id="CDY51060.1"/>
    </source>
</evidence>
<dbReference type="PaxDb" id="3708-A0A078IJ47"/>